<dbReference type="PANTHER" id="PTHR13939">
    <property type="entry name" value="NICOTINAMIDE-NUCLEOTIDE AMIDOHYDROLASE PNCC"/>
    <property type="match status" value="1"/>
</dbReference>
<dbReference type="InterPro" id="IPR036653">
    <property type="entry name" value="CinA-like_C"/>
</dbReference>
<dbReference type="CDD" id="cd00885">
    <property type="entry name" value="cinA"/>
    <property type="match status" value="1"/>
</dbReference>
<dbReference type="NCBIfam" id="TIGR00199">
    <property type="entry name" value="PncC_domain"/>
    <property type="match status" value="1"/>
</dbReference>
<evidence type="ECO:0000256" key="1">
    <source>
        <dbReference type="HAMAP-Rule" id="MF_00226"/>
    </source>
</evidence>
<dbReference type="InterPro" id="IPR041424">
    <property type="entry name" value="CinA_KH"/>
</dbReference>
<dbReference type="Gene3D" id="3.30.70.2860">
    <property type="match status" value="1"/>
</dbReference>
<accession>E3T697</accession>
<proteinExistence type="inferred from homology"/>
<feature type="domain" description="MoaB/Mog" evidence="2">
    <location>
        <begin position="4"/>
        <end position="171"/>
    </location>
</feature>
<evidence type="ECO:0000259" key="2">
    <source>
        <dbReference type="SMART" id="SM00852"/>
    </source>
</evidence>
<reference evidence="3" key="1">
    <citation type="submission" date="2009-12" db="EMBL/GenBank/DDBJ databases">
        <authorList>
            <person name="Kielak A."/>
            <person name="van Veen J.A."/>
            <person name="Kowalchuk G.A."/>
        </authorList>
    </citation>
    <scope>NUCLEOTIDE SEQUENCE</scope>
</reference>
<dbReference type="SMART" id="SM00852">
    <property type="entry name" value="MoCF_biosynth"/>
    <property type="match status" value="1"/>
</dbReference>
<dbReference type="SUPFAM" id="SSF53218">
    <property type="entry name" value="Molybdenum cofactor biosynthesis proteins"/>
    <property type="match status" value="1"/>
</dbReference>
<dbReference type="HAMAP" id="MF_00226_B">
    <property type="entry name" value="CinA_B"/>
    <property type="match status" value="1"/>
</dbReference>
<dbReference type="Pfam" id="PF18146">
    <property type="entry name" value="CinA_KH"/>
    <property type="match status" value="1"/>
</dbReference>
<dbReference type="Pfam" id="PF00994">
    <property type="entry name" value="MoCF_biosynth"/>
    <property type="match status" value="1"/>
</dbReference>
<dbReference type="NCBIfam" id="TIGR00200">
    <property type="entry name" value="cinA_nterm"/>
    <property type="match status" value="1"/>
</dbReference>
<sequence>MNAEIIAVGSELLTAQRLDTNSLYLTEQLNNLGVEVTCKYVVGDDRDLLADTIRRTLSRSQIVILTGGLGPTEDDVTRDAVAAALDRKLVFHSEINDWLEQRFRNANRKMAEVNRRQAFILEGAEILANDRGTAPGQWIDERETSIVLLPGPPHELKAMFTRQCLHRLERKVPKQVIQTLVLRVAGMAESDLDQTIAPVYKKYDNPVTTILAAAGDIQIHLRARCDTEAEAAQLLVEVAGPIDLLLGDRIYSRDGSPLEVTVGELLRKSNATLTVAESCTGGVLAERITSVPGSSAYFWGGFVTYASRMKTDWLGVPVETLEKFGAVSHETAEAMAIGARRRTGSTFALSVTGVAGPDMQDNAPVGMVYVGLADANGCQVVNRQFLGDRTRIREFAAQMALDLLRKKISKISV</sequence>
<protein>
    <recommendedName>
        <fullName evidence="1">CinA-like protein</fullName>
    </recommendedName>
</protein>
<dbReference type="Gene3D" id="3.90.950.20">
    <property type="entry name" value="CinA-like"/>
    <property type="match status" value="1"/>
</dbReference>
<dbReference type="Pfam" id="PF02464">
    <property type="entry name" value="CinA"/>
    <property type="match status" value="1"/>
</dbReference>
<dbReference type="InterPro" id="IPR050101">
    <property type="entry name" value="CinA"/>
</dbReference>
<evidence type="ECO:0000313" key="3">
    <source>
        <dbReference type="EMBL" id="ADC35841.1"/>
    </source>
</evidence>
<organism evidence="3">
    <name type="scientific">uncultured bacterium 89</name>
    <dbReference type="NCBI Taxonomy" id="698393"/>
    <lineage>
        <taxon>Bacteria</taxon>
        <taxon>environmental samples</taxon>
    </lineage>
</organism>
<dbReference type="InterPro" id="IPR036425">
    <property type="entry name" value="MoaB/Mog-like_dom_sf"/>
</dbReference>
<dbReference type="InterPro" id="IPR008135">
    <property type="entry name" value="Competence-induced_CinA"/>
</dbReference>
<dbReference type="AlphaFoldDB" id="E3T697"/>
<comment type="similarity">
    <text evidence="1">Belongs to the CinA family.</text>
</comment>
<dbReference type="NCBIfam" id="NF001813">
    <property type="entry name" value="PRK00549.1"/>
    <property type="match status" value="1"/>
</dbReference>
<dbReference type="SUPFAM" id="SSF142433">
    <property type="entry name" value="CinA-like"/>
    <property type="match status" value="1"/>
</dbReference>
<dbReference type="InterPro" id="IPR008136">
    <property type="entry name" value="CinA_C"/>
</dbReference>
<dbReference type="InterPro" id="IPR001453">
    <property type="entry name" value="MoaB/Mog_dom"/>
</dbReference>
<dbReference type="Gene3D" id="3.40.980.10">
    <property type="entry name" value="MoaB/Mog-like domain"/>
    <property type="match status" value="1"/>
</dbReference>
<name>E3T697_9BACT</name>
<reference evidence="3" key="2">
    <citation type="journal article" date="2010" name="Appl. Environ. Microbiol.">
        <title>Comparative analysis of acidobacterial genomic fragments from terrestrial and aquatic metagenomic libraries, with emphasis on acidobacteria subdivision 6.</title>
        <authorList>
            <person name="Kielak A.M."/>
            <person name="van Veen J.A."/>
            <person name="Kowalchuk G.A."/>
        </authorList>
    </citation>
    <scope>NUCLEOTIDE SEQUENCE</scope>
</reference>
<dbReference type="PIRSF" id="PIRSF006728">
    <property type="entry name" value="CinA"/>
    <property type="match status" value="1"/>
</dbReference>
<dbReference type="EMBL" id="GU260701">
    <property type="protein sequence ID" value="ADC35841.1"/>
    <property type="molecule type" value="Genomic_DNA"/>
</dbReference>
<dbReference type="PANTHER" id="PTHR13939:SF0">
    <property type="entry name" value="NMN AMIDOHYDROLASE-LIKE PROTEIN YFAY"/>
    <property type="match status" value="1"/>
</dbReference>